<dbReference type="GO" id="GO:0003676">
    <property type="term" value="F:nucleic acid binding"/>
    <property type="evidence" value="ECO:0007669"/>
    <property type="project" value="InterPro"/>
</dbReference>
<name>A0A5J6TWA5_9CAUD</name>
<accession>A0A5J6TWA5</accession>
<dbReference type="EMBL" id="MN234228">
    <property type="protein sequence ID" value="QFG14334.1"/>
    <property type="molecule type" value="Genomic_DNA"/>
</dbReference>
<evidence type="ECO:0000313" key="2">
    <source>
        <dbReference type="EMBL" id="QFG14334.1"/>
    </source>
</evidence>
<organism evidence="2 3">
    <name type="scientific">Mycobacterium phage Tourach</name>
    <dbReference type="NCBI Taxonomy" id="2599882"/>
    <lineage>
        <taxon>Viruses</taxon>
        <taxon>Duplodnaviria</taxon>
        <taxon>Heunggongvirae</taxon>
        <taxon>Uroviricota</taxon>
        <taxon>Caudoviricetes</taxon>
        <taxon>Vilmaviridae</taxon>
        <taxon>Lclasvirinae</taxon>
        <taxon>Faithunavirus</taxon>
        <taxon>Faithunavirus tourach</taxon>
    </lineage>
</organism>
<dbReference type="KEGG" id="vg:63209765"/>
<evidence type="ECO:0000259" key="1">
    <source>
        <dbReference type="Pfam" id="PF13482"/>
    </source>
</evidence>
<dbReference type="InterPro" id="IPR038720">
    <property type="entry name" value="YprB_RNase_H-like_dom"/>
</dbReference>
<protein>
    <submittedName>
        <fullName evidence="2">DnaQ-like DNA polymerase III subunit</fullName>
    </submittedName>
</protein>
<feature type="domain" description="YprB ribonuclease H-like" evidence="1">
    <location>
        <begin position="51"/>
        <end position="188"/>
    </location>
</feature>
<dbReference type="InterPro" id="IPR012337">
    <property type="entry name" value="RNaseH-like_sf"/>
</dbReference>
<gene>
    <name evidence="2" type="primary">98</name>
    <name evidence="2" type="ORF">PBI_TOURACH_98</name>
</gene>
<dbReference type="Proteomes" id="UP000326801">
    <property type="component" value="Segment"/>
</dbReference>
<dbReference type="RefSeq" id="YP_010013196.1">
    <property type="nucleotide sequence ID" value="NC_053509.1"/>
</dbReference>
<evidence type="ECO:0000313" key="3">
    <source>
        <dbReference type="Proteomes" id="UP000326801"/>
    </source>
</evidence>
<dbReference type="SUPFAM" id="SSF53098">
    <property type="entry name" value="Ribonuclease H-like"/>
    <property type="match status" value="1"/>
</dbReference>
<keyword evidence="3" id="KW-1185">Reference proteome</keyword>
<dbReference type="InterPro" id="IPR036397">
    <property type="entry name" value="RNaseH_sf"/>
</dbReference>
<dbReference type="GeneID" id="63209765"/>
<proteinExistence type="predicted"/>
<sequence length="261" mass="30406">MSARVLILDIETQRAVVETFGLFKQFIGIDQVQVPTRVLCWAAKWRGEDRVMFKAAWDDRDEAAYRSMMQVMWDALDSADIVVTWNGDRFDLQWLEAEFLRLGMGRPLPYKSVDLIKTVRRWFKGGLMSMKLDWSSRMILKDRKVHHGGSDLWWDIRHGTRAEKRAAQKIMREYNEHDVELTARLFETHLPYRTDLNLALYEDTVDDGVERCVKCNSENLKKDGVKAYVTSAGVYQMFRCKDCGATSRGKRIRGTTELRPV</sequence>
<reference evidence="2 3" key="1">
    <citation type="submission" date="2019-07" db="EMBL/GenBank/DDBJ databases">
        <authorList>
            <person name="Divens A.M."/>
            <person name="Garlena R.A."/>
            <person name="Russell D.A."/>
            <person name="Pope W.H."/>
            <person name="Jacobs-Sera D."/>
            <person name="Hatfull G.F."/>
        </authorList>
    </citation>
    <scope>NUCLEOTIDE SEQUENCE [LARGE SCALE GENOMIC DNA]</scope>
</reference>
<dbReference type="Pfam" id="PF13482">
    <property type="entry name" value="RNase_H_2"/>
    <property type="match status" value="1"/>
</dbReference>
<dbReference type="Gene3D" id="3.30.420.10">
    <property type="entry name" value="Ribonuclease H-like superfamily/Ribonuclease H"/>
    <property type="match status" value="1"/>
</dbReference>